<keyword evidence="1" id="KW-0862">Zinc</keyword>
<keyword evidence="1" id="KW-0479">Metal-binding</keyword>
<feature type="compositionally biased region" description="Basic residues" evidence="2">
    <location>
        <begin position="292"/>
        <end position="307"/>
    </location>
</feature>
<dbReference type="PROSITE" id="PS50158">
    <property type="entry name" value="ZF_CCHC"/>
    <property type="match status" value="1"/>
</dbReference>
<dbReference type="AlphaFoldDB" id="A0A9P1M5Q7"/>
<evidence type="ECO:0000256" key="1">
    <source>
        <dbReference type="PROSITE-ProRule" id="PRU00047"/>
    </source>
</evidence>
<name>A0A9P1M5Q7_9DINO</name>
<organism evidence="4">
    <name type="scientific">Cladocopium goreaui</name>
    <dbReference type="NCBI Taxonomy" id="2562237"/>
    <lineage>
        <taxon>Eukaryota</taxon>
        <taxon>Sar</taxon>
        <taxon>Alveolata</taxon>
        <taxon>Dinophyceae</taxon>
        <taxon>Suessiales</taxon>
        <taxon>Symbiodiniaceae</taxon>
        <taxon>Cladocopium</taxon>
    </lineage>
</organism>
<dbReference type="Proteomes" id="UP001152797">
    <property type="component" value="Unassembled WGS sequence"/>
</dbReference>
<evidence type="ECO:0000313" key="6">
    <source>
        <dbReference type="EMBL" id="CAL4806942.1"/>
    </source>
</evidence>
<dbReference type="Gene3D" id="4.10.60.10">
    <property type="entry name" value="Zinc finger, CCHC-type"/>
    <property type="match status" value="1"/>
</dbReference>
<dbReference type="InterPro" id="IPR036875">
    <property type="entry name" value="Znf_CCHC_sf"/>
</dbReference>
<dbReference type="OrthoDB" id="1099063at2759"/>
<evidence type="ECO:0000313" key="4">
    <source>
        <dbReference type="EMBL" id="CAI4019630.1"/>
    </source>
</evidence>
<dbReference type="GO" id="GO:0003676">
    <property type="term" value="F:nucleic acid binding"/>
    <property type="evidence" value="ECO:0007669"/>
    <property type="project" value="InterPro"/>
</dbReference>
<evidence type="ECO:0000256" key="2">
    <source>
        <dbReference type="SAM" id="MobiDB-lite"/>
    </source>
</evidence>
<feature type="region of interest" description="Disordered" evidence="2">
    <location>
        <begin position="510"/>
        <end position="530"/>
    </location>
</feature>
<keyword evidence="1" id="KW-0863">Zinc-finger</keyword>
<dbReference type="Pfam" id="PF00098">
    <property type="entry name" value="zf-CCHC"/>
    <property type="match status" value="1"/>
</dbReference>
<keyword evidence="6" id="KW-0648">Protein biosynthesis</keyword>
<dbReference type="EMBL" id="CAMXCT020006762">
    <property type="protein sequence ID" value="CAL1173005.1"/>
    <property type="molecule type" value="Genomic_DNA"/>
</dbReference>
<dbReference type="EMBL" id="CAMXCT010006762">
    <property type="protein sequence ID" value="CAI4019630.1"/>
    <property type="molecule type" value="Genomic_DNA"/>
</dbReference>
<dbReference type="InterPro" id="IPR001878">
    <property type="entry name" value="Znf_CCHC"/>
</dbReference>
<feature type="region of interest" description="Disordered" evidence="2">
    <location>
        <begin position="578"/>
        <end position="601"/>
    </location>
</feature>
<keyword evidence="7" id="KW-1185">Reference proteome</keyword>
<evidence type="ECO:0000313" key="5">
    <source>
        <dbReference type="EMBL" id="CAL1173005.1"/>
    </source>
</evidence>
<dbReference type="GO" id="GO:0003743">
    <property type="term" value="F:translation initiation factor activity"/>
    <property type="evidence" value="ECO:0007669"/>
    <property type="project" value="UniProtKB-KW"/>
</dbReference>
<dbReference type="SMART" id="SM00343">
    <property type="entry name" value="ZnF_C2HC"/>
    <property type="match status" value="1"/>
</dbReference>
<dbReference type="SUPFAM" id="SSF57756">
    <property type="entry name" value="Retrovirus zinc finger-like domains"/>
    <property type="match status" value="1"/>
</dbReference>
<accession>A0A9P1M5Q7</accession>
<feature type="region of interest" description="Disordered" evidence="2">
    <location>
        <begin position="283"/>
        <end position="323"/>
    </location>
</feature>
<protein>
    <submittedName>
        <fullName evidence="6">Eukaryotic translation initiation factor isoform 4G-2</fullName>
    </submittedName>
</protein>
<reference evidence="4" key="1">
    <citation type="submission" date="2022-10" db="EMBL/GenBank/DDBJ databases">
        <authorList>
            <person name="Chen Y."/>
            <person name="Dougan E. K."/>
            <person name="Chan C."/>
            <person name="Rhodes N."/>
            <person name="Thang M."/>
        </authorList>
    </citation>
    <scope>NUCLEOTIDE SEQUENCE</scope>
</reference>
<evidence type="ECO:0000259" key="3">
    <source>
        <dbReference type="PROSITE" id="PS50158"/>
    </source>
</evidence>
<gene>
    <name evidence="4" type="ORF">C1SCF055_LOCUS44122</name>
</gene>
<evidence type="ECO:0000313" key="7">
    <source>
        <dbReference type="Proteomes" id="UP001152797"/>
    </source>
</evidence>
<sequence>MASTTSPSTTTSRPYAGKAHEYVPEFSNKASEYKEYKKRVLLYKKKMSLAGRAKETAFNIIAALTGRAWDAREDLQMADLEAETGVATLLKGLDSVFKYDAITELRNDFERVHFERALRKLESHSVNLPDKVIGWFFLRRAGLKQDQRQMVMSTLSVEKLNMETARKALNFAIEQDSAPEVATAYNAKNARNKESIYYEDDEMQPPDYYNDLGYDNALDEGYYMDDDAAYWDEDDDEADAAYTAEDAAAECDEVFAAYVEARQRMNQMRLSRGYYPVVAMVPGGQNTSKGQQKGKRPIKGSKSKGKTQMKQAPRTPNPRARGKTALGSVTCLRCGQAGHYAKNCPQSSTKRKADGPADSDAMVHMVANDDNDVQQINMHEDDGEESEPDDTGIWDCGAASVLLTKMQLKKYLKMLLMAGYDIYNIKVTIDYSEKKIKWGEGEWKVAPLGPKGEYVLHLAEHIVHLRDAPVKETLVPEDFYDHVQLETEYNIMDLIQEMEEINMIDENAPMETSPARARTTPRDTASPHSLTDLNLDKIKDIEPPILVNSDGIAPVPYQLDGNAPMVDEKIKEHRMKKVPLGADEKNEQTSPTSDSQPPKKIKLDESVQNLKKLTGNKLRSMTHKLEQKVKENDKIFMACTKDVDAKRFSLEEGWDFTQAKCRKAFINKLVTEEPDSVLLSRVCRLWSVLQELNIAQSEEYRAELQRQRQENHDTILTFVAIVYEIQRRNGRDATVEHPWRAKSWRTKAFNKMIGYDCYVDQCCYKLAMPDVDGVMLAENYPPKLAAKLAEALVTQVNHWDDVNAAEELNEVYNKLRRQVGNRPFEYVQRLHKNTGHISNDTLHRMLEEIQATENVLTAAKNYVCPTCYARKRLAQAASQLRWTATGFNVKNHLFNYENLKRLLQRERES</sequence>
<feature type="domain" description="CCHC-type" evidence="3">
    <location>
        <begin position="331"/>
        <end position="346"/>
    </location>
</feature>
<dbReference type="EMBL" id="CAMXCT030006762">
    <property type="protein sequence ID" value="CAL4806942.1"/>
    <property type="molecule type" value="Genomic_DNA"/>
</dbReference>
<reference evidence="5" key="2">
    <citation type="submission" date="2024-04" db="EMBL/GenBank/DDBJ databases">
        <authorList>
            <person name="Chen Y."/>
            <person name="Shah S."/>
            <person name="Dougan E. K."/>
            <person name="Thang M."/>
            <person name="Chan C."/>
        </authorList>
    </citation>
    <scope>NUCLEOTIDE SEQUENCE [LARGE SCALE GENOMIC DNA]</scope>
</reference>
<proteinExistence type="predicted"/>
<comment type="caution">
    <text evidence="4">The sequence shown here is derived from an EMBL/GenBank/DDBJ whole genome shotgun (WGS) entry which is preliminary data.</text>
</comment>
<keyword evidence="6" id="KW-0396">Initiation factor</keyword>
<dbReference type="GO" id="GO:0008270">
    <property type="term" value="F:zinc ion binding"/>
    <property type="evidence" value="ECO:0007669"/>
    <property type="project" value="UniProtKB-KW"/>
</dbReference>